<name>A0AAD5NTA6_ACENE</name>
<dbReference type="AlphaFoldDB" id="A0AAD5NTA6"/>
<dbReference type="Pfam" id="PF00295">
    <property type="entry name" value="Glyco_hydro_28"/>
    <property type="match status" value="1"/>
</dbReference>
<evidence type="ECO:0000313" key="13">
    <source>
        <dbReference type="Proteomes" id="UP001064489"/>
    </source>
</evidence>
<dbReference type="PANTHER" id="PTHR31375">
    <property type="match status" value="1"/>
</dbReference>
<dbReference type="InterPro" id="IPR011009">
    <property type="entry name" value="Kinase-like_dom_sf"/>
</dbReference>
<dbReference type="InterPro" id="IPR012334">
    <property type="entry name" value="Pectin_lyas_fold"/>
</dbReference>
<comment type="subcellular location">
    <subcellularLocation>
        <location evidence="1">Secreted</location>
        <location evidence="1">Cell wall</location>
    </subcellularLocation>
</comment>
<organism evidence="12 13">
    <name type="scientific">Acer negundo</name>
    <name type="common">Box elder</name>
    <dbReference type="NCBI Taxonomy" id="4023"/>
    <lineage>
        <taxon>Eukaryota</taxon>
        <taxon>Viridiplantae</taxon>
        <taxon>Streptophyta</taxon>
        <taxon>Embryophyta</taxon>
        <taxon>Tracheophyta</taxon>
        <taxon>Spermatophyta</taxon>
        <taxon>Magnoliopsida</taxon>
        <taxon>eudicotyledons</taxon>
        <taxon>Gunneridae</taxon>
        <taxon>Pentapetalae</taxon>
        <taxon>rosids</taxon>
        <taxon>malvids</taxon>
        <taxon>Sapindales</taxon>
        <taxon>Sapindaceae</taxon>
        <taxon>Hippocastanoideae</taxon>
        <taxon>Acereae</taxon>
        <taxon>Acer</taxon>
    </lineage>
</organism>
<feature type="compositionally biased region" description="Basic and acidic residues" evidence="10">
    <location>
        <begin position="259"/>
        <end position="269"/>
    </location>
</feature>
<feature type="domain" description="Protein kinase" evidence="11">
    <location>
        <begin position="289"/>
        <end position="560"/>
    </location>
</feature>
<evidence type="ECO:0000256" key="7">
    <source>
        <dbReference type="ARBA" id="ARBA00023316"/>
    </source>
</evidence>
<dbReference type="InterPro" id="IPR000743">
    <property type="entry name" value="Glyco_hydro_28"/>
</dbReference>
<comment type="similarity">
    <text evidence="2 9">Belongs to the glycosyl hydrolase 28 family.</text>
</comment>
<dbReference type="Pfam" id="PF07714">
    <property type="entry name" value="PK_Tyr_Ser-Thr"/>
    <property type="match status" value="1"/>
</dbReference>
<evidence type="ECO:0000256" key="3">
    <source>
        <dbReference type="ARBA" id="ARBA00022512"/>
    </source>
</evidence>
<evidence type="ECO:0000256" key="1">
    <source>
        <dbReference type="ARBA" id="ARBA00004191"/>
    </source>
</evidence>
<protein>
    <recommendedName>
        <fullName evidence="11">Protein kinase domain-containing protein</fullName>
    </recommendedName>
</protein>
<dbReference type="InterPro" id="IPR011050">
    <property type="entry name" value="Pectin_lyase_fold/virulence"/>
</dbReference>
<accession>A0AAD5NTA6</accession>
<dbReference type="Gene3D" id="2.160.20.10">
    <property type="entry name" value="Single-stranded right-handed beta-helix, Pectin lyase-like"/>
    <property type="match status" value="1"/>
</dbReference>
<evidence type="ECO:0000256" key="9">
    <source>
        <dbReference type="RuleBase" id="RU361169"/>
    </source>
</evidence>
<feature type="region of interest" description="Disordered" evidence="10">
    <location>
        <begin position="241"/>
        <end position="269"/>
    </location>
</feature>
<dbReference type="InterPro" id="IPR001245">
    <property type="entry name" value="Ser-Thr/Tyr_kinase_cat_dom"/>
</dbReference>
<dbReference type="SMART" id="SM00710">
    <property type="entry name" value="PbH1"/>
    <property type="match status" value="5"/>
</dbReference>
<dbReference type="GO" id="GO:0071555">
    <property type="term" value="P:cell wall organization"/>
    <property type="evidence" value="ECO:0007669"/>
    <property type="project" value="UniProtKB-KW"/>
</dbReference>
<evidence type="ECO:0000256" key="10">
    <source>
        <dbReference type="SAM" id="MobiDB-lite"/>
    </source>
</evidence>
<comment type="caution">
    <text evidence="12">The sequence shown here is derived from an EMBL/GenBank/DDBJ whole genome shotgun (WGS) entry which is preliminary data.</text>
</comment>
<evidence type="ECO:0000256" key="4">
    <source>
        <dbReference type="ARBA" id="ARBA00022525"/>
    </source>
</evidence>
<keyword evidence="3" id="KW-0134">Cell wall</keyword>
<keyword evidence="5 9" id="KW-0378">Hydrolase</keyword>
<dbReference type="Proteomes" id="UP001064489">
    <property type="component" value="Chromosome 4"/>
</dbReference>
<feature type="active site" evidence="8">
    <location>
        <position position="826"/>
    </location>
</feature>
<dbReference type="GO" id="GO:0005975">
    <property type="term" value="P:carbohydrate metabolic process"/>
    <property type="evidence" value="ECO:0007669"/>
    <property type="project" value="InterPro"/>
</dbReference>
<dbReference type="EMBL" id="JAJSOW010000101">
    <property type="protein sequence ID" value="KAI9180725.1"/>
    <property type="molecule type" value="Genomic_DNA"/>
</dbReference>
<dbReference type="SUPFAM" id="SSF51126">
    <property type="entry name" value="Pectin lyase-like"/>
    <property type="match status" value="1"/>
</dbReference>
<dbReference type="GO" id="GO:0004672">
    <property type="term" value="F:protein kinase activity"/>
    <property type="evidence" value="ECO:0007669"/>
    <property type="project" value="InterPro"/>
</dbReference>
<dbReference type="SUPFAM" id="SSF56112">
    <property type="entry name" value="Protein kinase-like (PK-like)"/>
    <property type="match status" value="1"/>
</dbReference>
<proteinExistence type="inferred from homology"/>
<evidence type="ECO:0000256" key="5">
    <source>
        <dbReference type="ARBA" id="ARBA00022801"/>
    </source>
</evidence>
<dbReference type="Gene3D" id="3.30.200.20">
    <property type="entry name" value="Phosphorylase Kinase, domain 1"/>
    <property type="match status" value="1"/>
</dbReference>
<dbReference type="GO" id="GO:0005524">
    <property type="term" value="F:ATP binding"/>
    <property type="evidence" value="ECO:0007669"/>
    <property type="project" value="InterPro"/>
</dbReference>
<keyword evidence="13" id="KW-1185">Reference proteome</keyword>
<dbReference type="Gene3D" id="1.10.510.10">
    <property type="entry name" value="Transferase(Phosphotransferase) domain 1"/>
    <property type="match status" value="1"/>
</dbReference>
<reference evidence="12" key="1">
    <citation type="journal article" date="2022" name="Plant J.">
        <title>Strategies of tolerance reflected in two North American maple genomes.</title>
        <authorList>
            <person name="McEvoy S.L."/>
            <person name="Sezen U.U."/>
            <person name="Trouern-Trend A."/>
            <person name="McMahon S.M."/>
            <person name="Schaberg P.G."/>
            <person name="Yang J."/>
            <person name="Wegrzyn J.L."/>
            <person name="Swenson N.G."/>
        </authorList>
    </citation>
    <scope>NUCLEOTIDE SEQUENCE</scope>
    <source>
        <strain evidence="12">91603</strain>
    </source>
</reference>
<evidence type="ECO:0000256" key="2">
    <source>
        <dbReference type="ARBA" id="ARBA00008834"/>
    </source>
</evidence>
<feature type="compositionally biased region" description="Basic and acidic residues" evidence="10">
    <location>
        <begin position="241"/>
        <end position="250"/>
    </location>
</feature>
<dbReference type="GO" id="GO:0004650">
    <property type="term" value="F:polygalacturonase activity"/>
    <property type="evidence" value="ECO:0007669"/>
    <property type="project" value="InterPro"/>
</dbReference>
<keyword evidence="6 9" id="KW-0326">Glycosidase</keyword>
<dbReference type="FunFam" id="2.160.20.10:FF:000004">
    <property type="entry name" value="Pectin lyase-like superfamily protein"/>
    <property type="match status" value="1"/>
</dbReference>
<dbReference type="PROSITE" id="PS50011">
    <property type="entry name" value="PROTEIN_KINASE_DOM"/>
    <property type="match status" value="1"/>
</dbReference>
<evidence type="ECO:0000313" key="12">
    <source>
        <dbReference type="EMBL" id="KAI9180725.1"/>
    </source>
</evidence>
<dbReference type="InterPro" id="IPR000719">
    <property type="entry name" value="Prot_kinase_dom"/>
</dbReference>
<evidence type="ECO:0000256" key="6">
    <source>
        <dbReference type="ARBA" id="ARBA00023295"/>
    </source>
</evidence>
<gene>
    <name evidence="12" type="ORF">LWI28_007580</name>
</gene>
<evidence type="ECO:0000259" key="11">
    <source>
        <dbReference type="PROSITE" id="PS50011"/>
    </source>
</evidence>
<dbReference type="PROSITE" id="PS00502">
    <property type="entry name" value="POLYGALACTURONASE"/>
    <property type="match status" value="1"/>
</dbReference>
<dbReference type="InterPro" id="IPR006626">
    <property type="entry name" value="PbH1"/>
</dbReference>
<evidence type="ECO:0000256" key="8">
    <source>
        <dbReference type="PROSITE-ProRule" id="PRU10052"/>
    </source>
</evidence>
<keyword evidence="4" id="KW-0964">Secreted</keyword>
<keyword evidence="7" id="KW-0961">Cell wall biogenesis/degradation</keyword>
<reference evidence="12" key="2">
    <citation type="submission" date="2023-02" db="EMBL/GenBank/DDBJ databases">
        <authorList>
            <person name="Swenson N.G."/>
            <person name="Wegrzyn J.L."/>
            <person name="Mcevoy S.L."/>
        </authorList>
    </citation>
    <scope>NUCLEOTIDE SEQUENCE</scope>
    <source>
        <strain evidence="12">91603</strain>
        <tissue evidence="12">Leaf</tissue>
    </source>
</reference>
<sequence>MMIRKRRESKQSVVVVLEGLTVSTEKRVVALAPLKKAMVDVKNADDEILILTLLYMKKSGDDHCNNQSCSEDHHCNNQSCSEGDVHFNFLREEICKRKKIFVQIFRPYYDSCRRNGVKFQVKIAAGFQPKDIIIEEANNAKATWIVMDRCFVRDLNFQLSGTECDVSLVSEDEDEDKSISMVKNHLLSGDDGSECSMLMEVKQNYPKSAKLMEASVMQQKPCVCPFSPVLPLSCLSISETTSRESEKQQENENLLNLKPSKEETSLHDDTPRNCSIAKFMINVPLQLSWEVIMEMTGNFSTKVCIGLNYTACLGYLTDHESFVLVKRFTEDAISRTIFEVEKKAVLSMHHKNILGLLGYHHSEITTVLVYPHPKEGTLDNILCGIWESELILKFQEKLKIAIGIAQGVRYMHEECLQGPLVHGDLQLSNIFLRHDLRPLISGFGKAKWLHLERVTSVSDERGQLEDTLDHGAIELVKSDVFSFGVLLIRLFSRRSIPLDDRSLIEWARPLMQQRKFHELLEEDLEISDMHGIYRVMAAATQCTKTKPMLRPCMSEGQLIIIRSRSSTTMATQGKDVRISLLLSLALISCVANGADHLAPRRLLTNLCTFDVTHQGVKAGAGQCKQNAVALTKVWVQACQSVAPAKVLIPPGTFEMSAVVLEGPCKNPIIFEIQGTLKADTDKNVYKDRTWFSFEGIDGLQVTGRGTFDGQGPTFWSSSKCNHKNSCNLELPSSIKFCRVTNTVISGFTSLNPPAFHMHVIGSSNFTAHSLTITAPGDSPNTDGMHISTSCNVKVLNCKIGTGDDCISVGQGNTDVTISGIQCGPGHGVSIGSLGKYQDEKNVNKVLVTDSKFTGTTNGARIKTWLNSPNLKATAITFQNLVMDMVKNPIVIDQEYGSKSPVPSNVQLSDIHFRNITGTSTSEATVNVMCSKKFPCCVDMANINLVYKGADKQSEKFQCANAKLTFTGKQNPAPCPCRQ</sequence>